<dbReference type="RefSeq" id="WP_244751447.1">
    <property type="nucleotide sequence ID" value="NZ_CP095074.1"/>
</dbReference>
<dbReference type="PANTHER" id="PTHR33376">
    <property type="match status" value="1"/>
</dbReference>
<proteinExistence type="predicted"/>
<sequence>MKKALLALLLVLIVAMAGCANQSNSSSGDSEKITLKVATHTNQEHYSYKIGIEPWMDKVTELTDGKVEFEVYTNEQLGKAKDSYNLVKNKVADISFIVYAQDKMPLTDLPMLPNIYGSAYEGTRAYWDVSSDGGIMLEKAFLPNGIRPIFNFAVSPFTFGTVNEKIENLEDIEGMKLRTSGGLLDLTLNELQGTPISMPVTDARQALERGTIEGIMTSWLSIKPYQLEKPLNYIISNAPLNGWAAFYAINEEKYQSLPQDVKEAMKKASEETVINLAEKINDSEEKVKTSLKEEGIEIYPLEDEQVQKWEKELDPLVNEWISEMEKKGLPAQKVYDEFKKSVEKYKE</sequence>
<dbReference type="InterPro" id="IPR038404">
    <property type="entry name" value="TRAP_DctP_sf"/>
</dbReference>
<evidence type="ECO:0000313" key="4">
    <source>
        <dbReference type="Proteomes" id="UP000831880"/>
    </source>
</evidence>
<dbReference type="CDD" id="cd13601">
    <property type="entry name" value="PBP2_TRAP_DctP1_3_4_like"/>
    <property type="match status" value="1"/>
</dbReference>
<protein>
    <submittedName>
        <fullName evidence="3">TRAP transporter substrate-binding protein DctP</fullName>
    </submittedName>
</protein>
<organism evidence="3 4">
    <name type="scientific">Halobacillus shinanisalinarum</name>
    <dbReference type="NCBI Taxonomy" id="2932258"/>
    <lineage>
        <taxon>Bacteria</taxon>
        <taxon>Bacillati</taxon>
        <taxon>Bacillota</taxon>
        <taxon>Bacilli</taxon>
        <taxon>Bacillales</taxon>
        <taxon>Bacillaceae</taxon>
        <taxon>Halobacillus</taxon>
    </lineage>
</organism>
<dbReference type="PANTHER" id="PTHR33376:SF15">
    <property type="entry name" value="BLL6794 PROTEIN"/>
    <property type="match status" value="1"/>
</dbReference>
<keyword evidence="1 2" id="KW-0732">Signal</keyword>
<keyword evidence="4" id="KW-1185">Reference proteome</keyword>
<reference evidence="3 4" key="1">
    <citation type="submission" date="2022-04" db="EMBL/GenBank/DDBJ databases">
        <title>Halobacillus sp. isolated from saltern.</title>
        <authorList>
            <person name="Won M."/>
            <person name="Lee C.-M."/>
            <person name="Woen H.-Y."/>
            <person name="Kwon S.-W."/>
        </authorList>
    </citation>
    <scope>NUCLEOTIDE SEQUENCE [LARGE SCALE GENOMIC DNA]</scope>
    <source>
        <strain evidence="3 4">SSTM10-2</strain>
    </source>
</reference>
<gene>
    <name evidence="3" type="primary">dctP</name>
    <name evidence="3" type="ORF">MUO14_15065</name>
</gene>
<dbReference type="NCBIfam" id="NF037995">
    <property type="entry name" value="TRAP_S1"/>
    <property type="match status" value="1"/>
</dbReference>
<evidence type="ECO:0000313" key="3">
    <source>
        <dbReference type="EMBL" id="UOQ91836.1"/>
    </source>
</evidence>
<feature type="signal peptide" evidence="2">
    <location>
        <begin position="1"/>
        <end position="20"/>
    </location>
</feature>
<evidence type="ECO:0000256" key="1">
    <source>
        <dbReference type="ARBA" id="ARBA00022729"/>
    </source>
</evidence>
<accession>A0ABY4GV60</accession>
<dbReference type="EMBL" id="CP095074">
    <property type="protein sequence ID" value="UOQ91836.1"/>
    <property type="molecule type" value="Genomic_DNA"/>
</dbReference>
<dbReference type="Gene3D" id="3.40.190.170">
    <property type="entry name" value="Bacterial extracellular solute-binding protein, family 7"/>
    <property type="match status" value="1"/>
</dbReference>
<dbReference type="PROSITE" id="PS51257">
    <property type="entry name" value="PROKAR_LIPOPROTEIN"/>
    <property type="match status" value="1"/>
</dbReference>
<feature type="chain" id="PRO_5045582530" evidence="2">
    <location>
        <begin position="21"/>
        <end position="347"/>
    </location>
</feature>
<dbReference type="Pfam" id="PF03480">
    <property type="entry name" value="DctP"/>
    <property type="match status" value="1"/>
</dbReference>
<name>A0ABY4GV60_9BACI</name>
<dbReference type="InterPro" id="IPR018389">
    <property type="entry name" value="DctP_fam"/>
</dbReference>
<dbReference type="Proteomes" id="UP000831880">
    <property type="component" value="Chromosome"/>
</dbReference>
<evidence type="ECO:0000256" key="2">
    <source>
        <dbReference type="SAM" id="SignalP"/>
    </source>
</evidence>